<evidence type="ECO:0000313" key="4">
    <source>
        <dbReference type="EMBL" id="CAF3750702.1"/>
    </source>
</evidence>
<protein>
    <submittedName>
        <fullName evidence="1">Uncharacterized protein</fullName>
    </submittedName>
</protein>
<reference evidence="1" key="1">
    <citation type="submission" date="2021-02" db="EMBL/GenBank/DDBJ databases">
        <authorList>
            <person name="Nowell W R."/>
        </authorList>
    </citation>
    <scope>NUCLEOTIDE SEQUENCE</scope>
</reference>
<dbReference type="OrthoDB" id="63533at2759"/>
<accession>A0A814WBN9</accession>
<proteinExistence type="predicted"/>
<organism evidence="1 5">
    <name type="scientific">Adineta steineri</name>
    <dbReference type="NCBI Taxonomy" id="433720"/>
    <lineage>
        <taxon>Eukaryota</taxon>
        <taxon>Metazoa</taxon>
        <taxon>Spiralia</taxon>
        <taxon>Gnathifera</taxon>
        <taxon>Rotifera</taxon>
        <taxon>Eurotatoria</taxon>
        <taxon>Bdelloidea</taxon>
        <taxon>Adinetida</taxon>
        <taxon>Adinetidae</taxon>
        <taxon>Adineta</taxon>
    </lineage>
</organism>
<evidence type="ECO:0000313" key="5">
    <source>
        <dbReference type="Proteomes" id="UP000663860"/>
    </source>
</evidence>
<dbReference type="Proteomes" id="UP000663860">
    <property type="component" value="Unassembled WGS sequence"/>
</dbReference>
<dbReference type="EMBL" id="CAJNOE010000407">
    <property type="protein sequence ID" value="CAF1200225.1"/>
    <property type="molecule type" value="Genomic_DNA"/>
</dbReference>
<evidence type="ECO:0000313" key="3">
    <source>
        <dbReference type="EMBL" id="CAF3718841.1"/>
    </source>
</evidence>
<evidence type="ECO:0000313" key="2">
    <source>
        <dbReference type="EMBL" id="CAF1219095.1"/>
    </source>
</evidence>
<name>A0A814WBN9_9BILA</name>
<gene>
    <name evidence="1" type="ORF">IZO911_LOCUS28565</name>
    <name evidence="4" type="ORF">KXQ929_LOCUS14221</name>
    <name evidence="3" type="ORF">OKA104_LOCUS13713</name>
    <name evidence="2" type="ORF">VCS650_LOCUS26612</name>
</gene>
<dbReference type="Proteomes" id="UP000663868">
    <property type="component" value="Unassembled WGS sequence"/>
</dbReference>
<sequence length="102" mass="12049">MSSIETIQLTDTIYHYKNLYVMNVNRAKNFALKHGKQQNNVKWLMPFHSNSFLSEENFNTILHVINNNDPLIKYIIIPIKRITNNNDVLNSNLWRTPNYVSI</sequence>
<comment type="caution">
    <text evidence="1">The sequence shown here is derived from an EMBL/GenBank/DDBJ whole genome shotgun (WGS) entry which is preliminary data.</text>
</comment>
<dbReference type="Proteomes" id="UP000663891">
    <property type="component" value="Unassembled WGS sequence"/>
</dbReference>
<dbReference type="EMBL" id="CAJOAY010000700">
    <property type="protein sequence ID" value="CAF3718841.1"/>
    <property type="molecule type" value="Genomic_DNA"/>
</dbReference>
<dbReference type="EMBL" id="CAJOBB010000783">
    <property type="protein sequence ID" value="CAF3750702.1"/>
    <property type="molecule type" value="Genomic_DNA"/>
</dbReference>
<dbReference type="EMBL" id="CAJNON010000360">
    <property type="protein sequence ID" value="CAF1219095.1"/>
    <property type="molecule type" value="Genomic_DNA"/>
</dbReference>
<dbReference type="AlphaFoldDB" id="A0A814WBN9"/>
<dbReference type="Proteomes" id="UP000663881">
    <property type="component" value="Unassembled WGS sequence"/>
</dbReference>
<evidence type="ECO:0000313" key="1">
    <source>
        <dbReference type="EMBL" id="CAF1200225.1"/>
    </source>
</evidence>